<comment type="caution">
    <text evidence="6">The sequence shown here is derived from an EMBL/GenBank/DDBJ whole genome shotgun (WGS) entry which is preliminary data.</text>
</comment>
<feature type="domain" description="Ubiquitin-like protease family profile" evidence="5">
    <location>
        <begin position="15"/>
        <end position="75"/>
    </location>
</feature>
<protein>
    <recommendedName>
        <fullName evidence="5">Ubiquitin-like protease family profile domain-containing protein</fullName>
    </recommendedName>
</protein>
<evidence type="ECO:0000313" key="6">
    <source>
        <dbReference type="EMBL" id="CAA7030635.1"/>
    </source>
</evidence>
<dbReference type="EMBL" id="CACVBM020001096">
    <property type="protein sequence ID" value="CAA7030635.1"/>
    <property type="molecule type" value="Genomic_DNA"/>
</dbReference>
<evidence type="ECO:0000256" key="3">
    <source>
        <dbReference type="ARBA" id="ARBA00022801"/>
    </source>
</evidence>
<evidence type="ECO:0000256" key="1">
    <source>
        <dbReference type="ARBA" id="ARBA00005234"/>
    </source>
</evidence>
<evidence type="ECO:0000256" key="4">
    <source>
        <dbReference type="SAM" id="MobiDB-lite"/>
    </source>
</evidence>
<evidence type="ECO:0000313" key="7">
    <source>
        <dbReference type="Proteomes" id="UP000467841"/>
    </source>
</evidence>
<dbReference type="InterPro" id="IPR003653">
    <property type="entry name" value="Peptidase_C48_C"/>
</dbReference>
<sequence length="107" mass="12060">MQYKNDYLGHEKTFEFPIGFENHTTVPQNEQSGDCGVYTLKCIECLALGRSLTGINDTNVDDIRLKYAAEMMDELDLSDFLQITSPYPRGTSDDDRSGLQTDLLDSL</sequence>
<accession>A0A6D2IRQ7</accession>
<dbReference type="Gene3D" id="3.40.395.10">
    <property type="entry name" value="Adenoviral Proteinase, Chain A"/>
    <property type="match status" value="1"/>
</dbReference>
<reference evidence="6" key="1">
    <citation type="submission" date="2020-01" db="EMBL/GenBank/DDBJ databases">
        <authorList>
            <person name="Mishra B."/>
        </authorList>
    </citation>
    <scope>NUCLEOTIDE SEQUENCE [LARGE SCALE GENOMIC DNA]</scope>
</reference>
<dbReference type="GO" id="GO:0008234">
    <property type="term" value="F:cysteine-type peptidase activity"/>
    <property type="evidence" value="ECO:0007669"/>
    <property type="project" value="InterPro"/>
</dbReference>
<comment type="similarity">
    <text evidence="1">Belongs to the peptidase C48 family.</text>
</comment>
<dbReference type="GO" id="GO:0006508">
    <property type="term" value="P:proteolysis"/>
    <property type="evidence" value="ECO:0007669"/>
    <property type="project" value="UniProtKB-KW"/>
</dbReference>
<evidence type="ECO:0000256" key="2">
    <source>
        <dbReference type="ARBA" id="ARBA00022670"/>
    </source>
</evidence>
<keyword evidence="7" id="KW-1185">Reference proteome</keyword>
<dbReference type="OrthoDB" id="1067403at2759"/>
<name>A0A6D2IRQ7_9BRAS</name>
<keyword evidence="3" id="KW-0378">Hydrolase</keyword>
<gene>
    <name evidence="6" type="ORF">MERR_LOCUS17870</name>
</gene>
<dbReference type="AlphaFoldDB" id="A0A6D2IRQ7"/>
<proteinExistence type="inferred from homology"/>
<dbReference type="Pfam" id="PF02902">
    <property type="entry name" value="Peptidase_C48"/>
    <property type="match status" value="1"/>
</dbReference>
<dbReference type="SUPFAM" id="SSF54001">
    <property type="entry name" value="Cysteine proteinases"/>
    <property type="match status" value="1"/>
</dbReference>
<keyword evidence="2" id="KW-0645">Protease</keyword>
<feature type="region of interest" description="Disordered" evidence="4">
    <location>
        <begin position="86"/>
        <end position="107"/>
    </location>
</feature>
<dbReference type="Proteomes" id="UP000467841">
    <property type="component" value="Unassembled WGS sequence"/>
</dbReference>
<dbReference type="InterPro" id="IPR038765">
    <property type="entry name" value="Papain-like_cys_pep_sf"/>
</dbReference>
<evidence type="ECO:0000259" key="5">
    <source>
        <dbReference type="Pfam" id="PF02902"/>
    </source>
</evidence>
<organism evidence="6 7">
    <name type="scientific">Microthlaspi erraticum</name>
    <dbReference type="NCBI Taxonomy" id="1685480"/>
    <lineage>
        <taxon>Eukaryota</taxon>
        <taxon>Viridiplantae</taxon>
        <taxon>Streptophyta</taxon>
        <taxon>Embryophyta</taxon>
        <taxon>Tracheophyta</taxon>
        <taxon>Spermatophyta</taxon>
        <taxon>Magnoliopsida</taxon>
        <taxon>eudicotyledons</taxon>
        <taxon>Gunneridae</taxon>
        <taxon>Pentapetalae</taxon>
        <taxon>rosids</taxon>
        <taxon>malvids</taxon>
        <taxon>Brassicales</taxon>
        <taxon>Brassicaceae</taxon>
        <taxon>Coluteocarpeae</taxon>
        <taxon>Microthlaspi</taxon>
    </lineage>
</organism>